<evidence type="ECO:0000313" key="2">
    <source>
        <dbReference type="Proteomes" id="UP001472677"/>
    </source>
</evidence>
<proteinExistence type="predicted"/>
<evidence type="ECO:0008006" key="3">
    <source>
        <dbReference type="Google" id="ProtNLM"/>
    </source>
</evidence>
<gene>
    <name evidence="1" type="ORF">V6N12_069307</name>
</gene>
<dbReference type="EMBL" id="JBBPBM010000006">
    <property type="protein sequence ID" value="KAK8578969.1"/>
    <property type="molecule type" value="Genomic_DNA"/>
</dbReference>
<protein>
    <recommendedName>
        <fullName evidence="3">Secreted protein</fullName>
    </recommendedName>
</protein>
<sequence>MTLMALCFYKSVEMLVPVCVYRLRMLYKGTNICPNKGLPSTQPMSIKALWFYKGTKMYVFLCVYRWHKLYKNSEDASTYAITFNIVS</sequence>
<accession>A0ABR2FDG2</accession>
<keyword evidence="2" id="KW-1185">Reference proteome</keyword>
<dbReference type="Proteomes" id="UP001472677">
    <property type="component" value="Unassembled WGS sequence"/>
</dbReference>
<organism evidence="1 2">
    <name type="scientific">Hibiscus sabdariffa</name>
    <name type="common">roselle</name>
    <dbReference type="NCBI Taxonomy" id="183260"/>
    <lineage>
        <taxon>Eukaryota</taxon>
        <taxon>Viridiplantae</taxon>
        <taxon>Streptophyta</taxon>
        <taxon>Embryophyta</taxon>
        <taxon>Tracheophyta</taxon>
        <taxon>Spermatophyta</taxon>
        <taxon>Magnoliopsida</taxon>
        <taxon>eudicotyledons</taxon>
        <taxon>Gunneridae</taxon>
        <taxon>Pentapetalae</taxon>
        <taxon>rosids</taxon>
        <taxon>malvids</taxon>
        <taxon>Malvales</taxon>
        <taxon>Malvaceae</taxon>
        <taxon>Malvoideae</taxon>
        <taxon>Hibiscus</taxon>
    </lineage>
</organism>
<comment type="caution">
    <text evidence="1">The sequence shown here is derived from an EMBL/GenBank/DDBJ whole genome shotgun (WGS) entry which is preliminary data.</text>
</comment>
<evidence type="ECO:0000313" key="1">
    <source>
        <dbReference type="EMBL" id="KAK8578969.1"/>
    </source>
</evidence>
<name>A0ABR2FDG2_9ROSI</name>
<reference evidence="1 2" key="1">
    <citation type="journal article" date="2024" name="G3 (Bethesda)">
        <title>Genome assembly of Hibiscus sabdariffa L. provides insights into metabolisms of medicinal natural products.</title>
        <authorList>
            <person name="Kim T."/>
        </authorList>
    </citation>
    <scope>NUCLEOTIDE SEQUENCE [LARGE SCALE GENOMIC DNA]</scope>
    <source>
        <strain evidence="1">TK-2024</strain>
        <tissue evidence="1">Old leaves</tissue>
    </source>
</reference>